<feature type="repeat" description="TPR" evidence="2">
    <location>
        <begin position="166"/>
        <end position="199"/>
    </location>
</feature>
<reference evidence="4" key="1">
    <citation type="submission" date="2023-05" db="EMBL/GenBank/DDBJ databases">
        <title>Sedimentitalea sp. nov. JM2-8.</title>
        <authorList>
            <person name="Huang J."/>
        </authorList>
    </citation>
    <scope>NUCLEOTIDE SEQUENCE [LARGE SCALE GENOMIC DNA]</scope>
    <source>
        <strain evidence="4">KHS03</strain>
    </source>
</reference>
<dbReference type="RefSeq" id="WP_316772101.1">
    <property type="nucleotide sequence ID" value="NZ_JASMWN010000001.1"/>
</dbReference>
<proteinExistence type="predicted"/>
<evidence type="ECO:0000313" key="4">
    <source>
        <dbReference type="Proteomes" id="UP001255416"/>
    </source>
</evidence>
<sequence length="543" mass="58760">MPSQTTTFAEPPTLDVRKTLARADGARRAGDITGAARDYGAVLARFPGNPRARKALAAIGPSAASALADMAKSCEAAHQLDEAVQHWADAVALCPGHIALCLSLCRCLSDMGRNHAALDAVNEALRHNPDSALALDTKGCVLRDLGQMDAAQACHREALKHGGNTAGPLNHLGVLARATGDTDKAADFFRQAITASPGTASLHHNLAGCTTYRAGDAHIRQMQDQLADHSSSDPRQAPLHFALFKAMDETDDRDGAFAHLLRGNHLRKASSNFDIAREAYRFAWYKSLFAEPPAPMQITNECEPRPVYVVGLPRSGTTLAERILGQTPGAQTAGELSVVSNAVSPLLRRLQTEGRSAPTRQDLQTLRDRLLSGIKRHSDGSPILIDKMPLNFRWAGLICAAMPEARVVSLSRAPMPVAWSLFRHLFSSHGNGFAYDMADIAAYMLLHRDMMRFWSTRFASQIVSLDYAALVSETEDTLRELIDACDLEWSEACLNPQAAGGPVLTASATQVRRKIYCGSDDDWRRYEAHLSPLAAALNTAGLT</sequence>
<dbReference type="InterPro" id="IPR027417">
    <property type="entry name" value="P-loop_NTPase"/>
</dbReference>
<protein>
    <submittedName>
        <fullName evidence="3">Sulfotransferase</fullName>
    </submittedName>
</protein>
<keyword evidence="1" id="KW-0808">Transferase</keyword>
<dbReference type="InterPro" id="IPR011990">
    <property type="entry name" value="TPR-like_helical_dom_sf"/>
</dbReference>
<dbReference type="EMBL" id="JASMWN010000001">
    <property type="protein sequence ID" value="MDU9002380.1"/>
    <property type="molecule type" value="Genomic_DNA"/>
</dbReference>
<evidence type="ECO:0000256" key="2">
    <source>
        <dbReference type="PROSITE-ProRule" id="PRU00339"/>
    </source>
</evidence>
<dbReference type="Pfam" id="PF14559">
    <property type="entry name" value="TPR_19"/>
    <property type="match status" value="1"/>
</dbReference>
<dbReference type="InterPro" id="IPR019734">
    <property type="entry name" value="TPR_rpt"/>
</dbReference>
<dbReference type="PANTHER" id="PTHR12788">
    <property type="entry name" value="PROTEIN-TYROSINE SULFOTRANSFERASE 2"/>
    <property type="match status" value="1"/>
</dbReference>
<evidence type="ECO:0000313" key="3">
    <source>
        <dbReference type="EMBL" id="MDU9002380.1"/>
    </source>
</evidence>
<dbReference type="SUPFAM" id="SSF48452">
    <property type="entry name" value="TPR-like"/>
    <property type="match status" value="1"/>
</dbReference>
<dbReference type="InterPro" id="IPR026634">
    <property type="entry name" value="TPST-like"/>
</dbReference>
<dbReference type="Gene3D" id="3.40.50.300">
    <property type="entry name" value="P-loop containing nucleotide triphosphate hydrolases"/>
    <property type="match status" value="1"/>
</dbReference>
<keyword evidence="2" id="KW-0802">TPR repeat</keyword>
<organism evidence="3 4">
    <name type="scientific">Sedimentitalea todarodis</name>
    <dbReference type="NCBI Taxonomy" id="1631240"/>
    <lineage>
        <taxon>Bacteria</taxon>
        <taxon>Pseudomonadati</taxon>
        <taxon>Pseudomonadota</taxon>
        <taxon>Alphaproteobacteria</taxon>
        <taxon>Rhodobacterales</taxon>
        <taxon>Paracoccaceae</taxon>
        <taxon>Sedimentitalea</taxon>
    </lineage>
</organism>
<name>A0ABU3V8M2_9RHOB</name>
<keyword evidence="4" id="KW-1185">Reference proteome</keyword>
<evidence type="ECO:0000256" key="1">
    <source>
        <dbReference type="ARBA" id="ARBA00022679"/>
    </source>
</evidence>
<dbReference type="Gene3D" id="1.25.40.10">
    <property type="entry name" value="Tetratricopeptide repeat domain"/>
    <property type="match status" value="2"/>
</dbReference>
<dbReference type="Pfam" id="PF13469">
    <property type="entry name" value="Sulfotransfer_3"/>
    <property type="match status" value="1"/>
</dbReference>
<dbReference type="Pfam" id="PF13432">
    <property type="entry name" value="TPR_16"/>
    <property type="match status" value="1"/>
</dbReference>
<gene>
    <name evidence="3" type="ORF">QO231_00785</name>
</gene>
<accession>A0ABU3V8M2</accession>
<comment type="caution">
    <text evidence="3">The sequence shown here is derived from an EMBL/GenBank/DDBJ whole genome shotgun (WGS) entry which is preliminary data.</text>
</comment>
<dbReference type="Proteomes" id="UP001255416">
    <property type="component" value="Unassembled WGS sequence"/>
</dbReference>
<dbReference type="PANTHER" id="PTHR12788:SF10">
    <property type="entry name" value="PROTEIN-TYROSINE SULFOTRANSFERASE"/>
    <property type="match status" value="1"/>
</dbReference>
<dbReference type="SUPFAM" id="SSF52540">
    <property type="entry name" value="P-loop containing nucleoside triphosphate hydrolases"/>
    <property type="match status" value="1"/>
</dbReference>
<dbReference type="PROSITE" id="PS50005">
    <property type="entry name" value="TPR"/>
    <property type="match status" value="1"/>
</dbReference>
<dbReference type="SMART" id="SM00028">
    <property type="entry name" value="TPR"/>
    <property type="match status" value="4"/>
</dbReference>